<dbReference type="UniPathway" id="UPA00075">
    <property type="reaction ID" value="UER00336"/>
</dbReference>
<dbReference type="RefSeq" id="WP_156275947.1">
    <property type="nucleotide sequence ID" value="NZ_BAABGI010000003.1"/>
</dbReference>
<dbReference type="PRINTS" id="PR00149">
    <property type="entry name" value="FUMRATELYASE"/>
</dbReference>
<evidence type="ECO:0000259" key="15">
    <source>
        <dbReference type="Pfam" id="PF08328"/>
    </source>
</evidence>
<proteinExistence type="inferred from homology"/>
<dbReference type="Pfam" id="PF00206">
    <property type="entry name" value="Lyase_1"/>
    <property type="match status" value="1"/>
</dbReference>
<dbReference type="AlphaFoldDB" id="A0A7K1LP76"/>
<dbReference type="InterPro" id="IPR000362">
    <property type="entry name" value="Fumarate_lyase_fam"/>
</dbReference>
<dbReference type="Proteomes" id="UP000460416">
    <property type="component" value="Unassembled WGS sequence"/>
</dbReference>
<feature type="domain" description="Adenylosuccinate lyase PurB C-terminal" evidence="15">
    <location>
        <begin position="328"/>
        <end position="443"/>
    </location>
</feature>
<dbReference type="PANTHER" id="PTHR43411">
    <property type="entry name" value="ADENYLOSUCCINATE LYASE"/>
    <property type="match status" value="1"/>
</dbReference>
<evidence type="ECO:0000256" key="12">
    <source>
        <dbReference type="NCBIfam" id="TIGR00928"/>
    </source>
</evidence>
<dbReference type="InterPro" id="IPR047136">
    <property type="entry name" value="PurB_bact"/>
</dbReference>
<gene>
    <name evidence="16" type="primary">purB</name>
    <name evidence="16" type="ORF">FLP08_08520</name>
</gene>
<dbReference type="FunFam" id="1.20.200.10:FF:000004">
    <property type="entry name" value="Adenylosuccinate lyase"/>
    <property type="match status" value="1"/>
</dbReference>
<dbReference type="GO" id="GO:0006189">
    <property type="term" value="P:'de novo' IMP biosynthetic process"/>
    <property type="evidence" value="ECO:0007669"/>
    <property type="project" value="UniProtKB-UniPathway"/>
</dbReference>
<evidence type="ECO:0000256" key="10">
    <source>
        <dbReference type="ARBA" id="ARBA00030717"/>
    </source>
</evidence>
<dbReference type="InterPro" id="IPR020557">
    <property type="entry name" value="Fumarate_lyase_CS"/>
</dbReference>
<comment type="catalytic activity">
    <reaction evidence="11">
        <text>N(6)-(1,2-dicarboxyethyl)-AMP = fumarate + AMP</text>
        <dbReference type="Rhea" id="RHEA:16853"/>
        <dbReference type="ChEBI" id="CHEBI:29806"/>
        <dbReference type="ChEBI" id="CHEBI:57567"/>
        <dbReference type="ChEBI" id="CHEBI:456215"/>
        <dbReference type="EC" id="4.3.2.2"/>
    </reaction>
    <physiologicalReaction direction="left-to-right" evidence="11">
        <dbReference type="Rhea" id="RHEA:16854"/>
    </physiologicalReaction>
</comment>
<protein>
    <recommendedName>
        <fullName evidence="5 12">Adenylosuccinate lyase</fullName>
        <shortName evidence="13">ASL</shortName>
        <ecNumber evidence="4 12">4.3.2.2</ecNumber>
    </recommendedName>
    <alternativeName>
        <fullName evidence="10 13">Adenylosuccinase</fullName>
    </alternativeName>
</protein>
<evidence type="ECO:0000256" key="4">
    <source>
        <dbReference type="ARBA" id="ARBA00012339"/>
    </source>
</evidence>
<dbReference type="NCBIfam" id="TIGR00928">
    <property type="entry name" value="purB"/>
    <property type="match status" value="1"/>
</dbReference>
<accession>A0A7K1LP76</accession>
<dbReference type="InterPro" id="IPR004769">
    <property type="entry name" value="Pur_lyase"/>
</dbReference>
<comment type="pathway">
    <text evidence="1 13">Purine metabolism; IMP biosynthesis via de novo pathway; 5-amino-1-(5-phospho-D-ribosyl)imidazole-4-carboxamide from 5-amino-1-(5-phospho-D-ribosyl)imidazole-4-carboxylate: step 2/2.</text>
</comment>
<comment type="similarity">
    <text evidence="3 13">Belongs to the lyase 1 family. Adenylosuccinate lyase subfamily.</text>
</comment>
<evidence type="ECO:0000256" key="7">
    <source>
        <dbReference type="ARBA" id="ARBA00023239"/>
    </source>
</evidence>
<evidence type="ECO:0000259" key="14">
    <source>
        <dbReference type="Pfam" id="PF00206"/>
    </source>
</evidence>
<dbReference type="SUPFAM" id="SSF48557">
    <property type="entry name" value="L-aspartase-like"/>
    <property type="match status" value="1"/>
</dbReference>
<evidence type="ECO:0000256" key="3">
    <source>
        <dbReference type="ARBA" id="ARBA00008273"/>
    </source>
</evidence>
<reference evidence="16 17" key="1">
    <citation type="submission" date="2019-07" db="EMBL/GenBank/DDBJ databases">
        <title>Gramella aestuarii sp. nov., isolated from a tidal flat, and emended description of Gramella echinicola.</title>
        <authorList>
            <person name="Liu L."/>
        </authorList>
    </citation>
    <scope>NUCLEOTIDE SEQUENCE [LARGE SCALE GENOMIC DNA]</scope>
    <source>
        <strain evidence="16 17">BS12</strain>
    </source>
</reference>
<evidence type="ECO:0000256" key="5">
    <source>
        <dbReference type="ARBA" id="ARBA00017058"/>
    </source>
</evidence>
<keyword evidence="17" id="KW-1185">Reference proteome</keyword>
<organism evidence="16 17">
    <name type="scientific">Christiangramia aestuarii</name>
    <dbReference type="NCBI Taxonomy" id="1028746"/>
    <lineage>
        <taxon>Bacteria</taxon>
        <taxon>Pseudomonadati</taxon>
        <taxon>Bacteroidota</taxon>
        <taxon>Flavobacteriia</taxon>
        <taxon>Flavobacteriales</taxon>
        <taxon>Flavobacteriaceae</taxon>
        <taxon>Christiangramia</taxon>
    </lineage>
</organism>
<comment type="function">
    <text evidence="9">Catalyzes two reactions in de novo purine nucleotide biosynthesis. Catalyzes the breakdown of 5-aminoimidazole- (N-succinylocarboxamide) ribotide (SAICAR or 2-[5-amino-1-(5-phospho-beta-D-ribosyl)imidazole-4-carboxamido]succinate) to 5-aminoimidazole-4-carboxamide ribotide (AICAR or 5-amino-1-(5-phospho-beta-D-ribosyl)imidazole-4-carboxamide) and fumarate, and of adenylosuccinate (ADS or N(6)-(1,2-dicarboxyethyl)-AMP) to adenosine monophosphate (AMP) and fumarate.</text>
</comment>
<evidence type="ECO:0000256" key="9">
    <source>
        <dbReference type="ARBA" id="ARBA00025012"/>
    </source>
</evidence>
<dbReference type="EC" id="4.3.2.2" evidence="4 12"/>
<keyword evidence="7 13" id="KW-0456">Lyase</keyword>
<dbReference type="PROSITE" id="PS00163">
    <property type="entry name" value="FUMARATE_LYASES"/>
    <property type="match status" value="1"/>
</dbReference>
<evidence type="ECO:0000256" key="13">
    <source>
        <dbReference type="RuleBase" id="RU361172"/>
    </source>
</evidence>
<comment type="catalytic activity">
    <reaction evidence="8">
        <text>(2S)-2-[5-amino-1-(5-phospho-beta-D-ribosyl)imidazole-4-carboxamido]succinate = 5-amino-1-(5-phospho-beta-D-ribosyl)imidazole-4-carboxamide + fumarate</text>
        <dbReference type="Rhea" id="RHEA:23920"/>
        <dbReference type="ChEBI" id="CHEBI:29806"/>
        <dbReference type="ChEBI" id="CHEBI:58443"/>
        <dbReference type="ChEBI" id="CHEBI:58475"/>
        <dbReference type="EC" id="4.3.2.2"/>
    </reaction>
    <physiologicalReaction direction="left-to-right" evidence="8">
        <dbReference type="Rhea" id="RHEA:23921"/>
    </physiologicalReaction>
</comment>
<dbReference type="GO" id="GO:0004018">
    <property type="term" value="F:N6-(1,2-dicarboxyethyl)AMP AMP-lyase (fumarate-forming) activity"/>
    <property type="evidence" value="ECO:0007669"/>
    <property type="project" value="UniProtKB-UniRule"/>
</dbReference>
<dbReference type="InterPro" id="IPR008948">
    <property type="entry name" value="L-Aspartase-like"/>
</dbReference>
<evidence type="ECO:0000256" key="6">
    <source>
        <dbReference type="ARBA" id="ARBA00022755"/>
    </source>
</evidence>
<dbReference type="InterPro" id="IPR022761">
    <property type="entry name" value="Fumarate_lyase_N"/>
</dbReference>
<evidence type="ECO:0000256" key="8">
    <source>
        <dbReference type="ARBA" id="ARBA00024477"/>
    </source>
</evidence>
<sequence length="445" mass="50849">MTSLSAVSPIDGRYRSKTKKLSAYFSEEALIKYRIQVEVEYFIALYEQGVPQLQDVDTRNFKKLRELYENFTSIDAQAVKKIEKVTNHDVKAVEYFLKKEFGKLGMEDSKEFIHFGLTSQDINNTAVPLSLKDAIEEVYIPELNEILAKLKELSNEWKDIPLLARTHGQPASPTRLGKEIEVFVVRIEEQLRFLKEIPHAAKFGGATGNYNAHKVAYPETDWKAFGKNFVENNLGLYHSFPTTQIEHYDHIAALFDALKRINNILLDLDRDIWTYVSMDYFKQKIKKGEIGSSAMPHKVNPIDFENSEGNIGIANALFEHLAAKLPVSRLQRDLTDSTVLRNIGVPVGHTIIAFKSTLKGLNKLLLNEEKLNEDLENNWAVVAEAIQTILRREGFKNPYEALKGLTRTNEKITEKSMSEFIDQLEVSEEIKKELHQISPQNYTGI</sequence>
<dbReference type="EMBL" id="VJVW01000003">
    <property type="protein sequence ID" value="MUP42615.1"/>
    <property type="molecule type" value="Genomic_DNA"/>
</dbReference>
<dbReference type="UniPathway" id="UPA00074">
    <property type="reaction ID" value="UER00132"/>
</dbReference>
<evidence type="ECO:0000313" key="17">
    <source>
        <dbReference type="Proteomes" id="UP000460416"/>
    </source>
</evidence>
<comment type="caution">
    <text evidence="16">The sequence shown here is derived from an EMBL/GenBank/DDBJ whole genome shotgun (WGS) entry which is preliminary data.</text>
</comment>
<feature type="domain" description="Fumarate lyase N-terminal" evidence="14">
    <location>
        <begin position="12"/>
        <end position="309"/>
    </location>
</feature>
<dbReference type="InterPro" id="IPR013539">
    <property type="entry name" value="PurB_C"/>
</dbReference>
<dbReference type="Pfam" id="PF08328">
    <property type="entry name" value="ASL_C"/>
    <property type="match status" value="1"/>
</dbReference>
<dbReference type="PANTHER" id="PTHR43411:SF1">
    <property type="entry name" value="ADENYLOSUCCINATE LYASE"/>
    <property type="match status" value="1"/>
</dbReference>
<dbReference type="InterPro" id="IPR024083">
    <property type="entry name" value="Fumarase/histidase_N"/>
</dbReference>
<evidence type="ECO:0000256" key="1">
    <source>
        <dbReference type="ARBA" id="ARBA00004706"/>
    </source>
</evidence>
<dbReference type="Gene3D" id="1.10.40.30">
    <property type="entry name" value="Fumarase/aspartase (C-terminal domain)"/>
    <property type="match status" value="1"/>
</dbReference>
<dbReference type="Gene3D" id="1.10.275.10">
    <property type="entry name" value="Fumarase/aspartase (N-terminal domain)"/>
    <property type="match status" value="1"/>
</dbReference>
<evidence type="ECO:0000256" key="2">
    <source>
        <dbReference type="ARBA" id="ARBA00004734"/>
    </source>
</evidence>
<dbReference type="NCBIfam" id="NF006764">
    <property type="entry name" value="PRK09285.1"/>
    <property type="match status" value="1"/>
</dbReference>
<dbReference type="GO" id="GO:0044208">
    <property type="term" value="P:'de novo' AMP biosynthetic process"/>
    <property type="evidence" value="ECO:0007669"/>
    <property type="project" value="UniProtKB-UniPathway"/>
</dbReference>
<name>A0A7K1LP76_9FLAO</name>
<dbReference type="Gene3D" id="1.20.200.10">
    <property type="entry name" value="Fumarase/aspartase (Central domain)"/>
    <property type="match status" value="1"/>
</dbReference>
<comment type="pathway">
    <text evidence="2 13">Purine metabolism; AMP biosynthesis via de novo pathway; AMP from IMP: step 2/2.</text>
</comment>
<evidence type="ECO:0000256" key="11">
    <source>
        <dbReference type="ARBA" id="ARBA00049115"/>
    </source>
</evidence>
<dbReference type="OrthoDB" id="9768878at2"/>
<evidence type="ECO:0000313" key="16">
    <source>
        <dbReference type="EMBL" id="MUP42615.1"/>
    </source>
</evidence>
<keyword evidence="6 13" id="KW-0658">Purine biosynthesis</keyword>